<dbReference type="Proteomes" id="UP000324800">
    <property type="component" value="Unassembled WGS sequence"/>
</dbReference>
<feature type="region of interest" description="Disordered" evidence="2">
    <location>
        <begin position="148"/>
        <end position="182"/>
    </location>
</feature>
<keyword evidence="1" id="KW-0175">Coiled coil</keyword>
<accession>A0A5J4VY66</accession>
<dbReference type="AlphaFoldDB" id="A0A5J4VY66"/>
<name>A0A5J4VY66_9EUKA</name>
<comment type="caution">
    <text evidence="3">The sequence shown here is derived from an EMBL/GenBank/DDBJ whole genome shotgun (WGS) entry which is preliminary data.</text>
</comment>
<evidence type="ECO:0000256" key="2">
    <source>
        <dbReference type="SAM" id="MobiDB-lite"/>
    </source>
</evidence>
<dbReference type="Gene3D" id="2.60.120.920">
    <property type="match status" value="1"/>
</dbReference>
<sequence length="629" mass="74249">MTEKSSNSAQNPEDSIRFGDTARNLAIGTDSGATAAQIRLLRSENEKLRREKYEIEQKYQEQINNLENQLKNDQEQCIEAEDKVKIIEEQLKKEKKEKMKIIDELQLEKDDKNKAIKREKESEISLIEKEKEKRKVEQTLRYEVEEKNEAVKRAEESERKKKNEIEKRRKIENEKEITKKENDNLKRDEERLNVELDAQTTLLSEVESKYNSVLLENERIKKDFEDRIEKQRIICQEKEQMALEEQIKKDIAIKRAEAVEKTVTQLEEKLQYIQHEYKIQTEEYQIEKERADKQIQLRKEEEIKRKEAEKQKDQIEEQNWILKRQVDKTQYEIIQLKQKIGIQKFDEEIQLIQQKEKQKNEEFERLQEEMKRLNDEKEKIQLEKQKEIDEKNQQIRRAEEAEGKARLFEQYIKIQKLKQQQENLKLKKAKIETVKPKLLKEQNIPITINNPDPPEINFTDIDGNMKKISIKNQQENTISIAKVLENGIYQMVVEFQNTQNGNVGIGLVQNTYNIPAKAGLSSSPHYDHMAVMGGKGWQNGGIQHKGSWTNGNTGFGDNQIVKAEYDSEKGTLYFFVDDKQQPMYVTGIKEKVRFIINMVIKDSTCIIRSLKKLANPTIGHVDNEKAVQW</sequence>
<evidence type="ECO:0000313" key="3">
    <source>
        <dbReference type="EMBL" id="KAA6387293.1"/>
    </source>
</evidence>
<dbReference type="EMBL" id="SNRW01004436">
    <property type="protein sequence ID" value="KAA6387293.1"/>
    <property type="molecule type" value="Genomic_DNA"/>
</dbReference>
<proteinExistence type="predicted"/>
<evidence type="ECO:0008006" key="5">
    <source>
        <dbReference type="Google" id="ProtNLM"/>
    </source>
</evidence>
<feature type="coiled-coil region" evidence="1">
    <location>
        <begin position="249"/>
        <end position="434"/>
    </location>
</feature>
<evidence type="ECO:0000256" key="1">
    <source>
        <dbReference type="SAM" id="Coils"/>
    </source>
</evidence>
<organism evidence="3 4">
    <name type="scientific">Streblomastix strix</name>
    <dbReference type="NCBI Taxonomy" id="222440"/>
    <lineage>
        <taxon>Eukaryota</taxon>
        <taxon>Metamonada</taxon>
        <taxon>Preaxostyla</taxon>
        <taxon>Oxymonadida</taxon>
        <taxon>Streblomastigidae</taxon>
        <taxon>Streblomastix</taxon>
    </lineage>
</organism>
<evidence type="ECO:0000313" key="4">
    <source>
        <dbReference type="Proteomes" id="UP000324800"/>
    </source>
</evidence>
<gene>
    <name evidence="3" type="ORF">EZS28_017181</name>
</gene>
<protein>
    <recommendedName>
        <fullName evidence="5">B30.2/SPRY domain-containing protein</fullName>
    </recommendedName>
</protein>
<reference evidence="3 4" key="1">
    <citation type="submission" date="2019-03" db="EMBL/GenBank/DDBJ databases">
        <title>Single cell metagenomics reveals metabolic interactions within the superorganism composed of flagellate Streblomastix strix and complex community of Bacteroidetes bacteria on its surface.</title>
        <authorList>
            <person name="Treitli S.C."/>
            <person name="Kolisko M."/>
            <person name="Husnik F."/>
            <person name="Keeling P."/>
            <person name="Hampl V."/>
        </authorList>
    </citation>
    <scope>NUCLEOTIDE SEQUENCE [LARGE SCALE GENOMIC DNA]</scope>
    <source>
        <strain evidence="3">ST1C</strain>
    </source>
</reference>
<dbReference type="InterPro" id="IPR043136">
    <property type="entry name" value="B30.2/SPRY_sf"/>
</dbReference>